<accession>A0A0Q0NAB0</accession>
<dbReference type="AlphaFoldDB" id="A0A0Q0NAB0"/>
<protein>
    <submittedName>
        <fullName evidence="1">Uncharacterized protein</fullName>
    </submittedName>
</protein>
<sequence>MQKHQANTRPTPKACEVGCQNSKRYKVKLATVKSPRQRKHTFSDDAAFVKSNFPCGASNNIEASKLDGFLATLKLLNIQHFLPSQHQKG</sequence>
<gene>
    <name evidence="1" type="ORF">AAY55_13685</name>
</gene>
<evidence type="ECO:0000313" key="2">
    <source>
        <dbReference type="Proteomes" id="UP000053724"/>
    </source>
</evidence>
<dbReference type="EMBL" id="LCUF01000019">
    <property type="protein sequence ID" value="KQA22951.1"/>
    <property type="molecule type" value="Genomic_DNA"/>
</dbReference>
<proteinExistence type="predicted"/>
<organism evidence="1 2">
    <name type="scientific">Vibrio metoecus</name>
    <dbReference type="NCBI Taxonomy" id="1481663"/>
    <lineage>
        <taxon>Bacteria</taxon>
        <taxon>Pseudomonadati</taxon>
        <taxon>Pseudomonadota</taxon>
        <taxon>Gammaproteobacteria</taxon>
        <taxon>Vibrionales</taxon>
        <taxon>Vibrionaceae</taxon>
        <taxon>Vibrio</taxon>
    </lineage>
</organism>
<name>A0A0Q0NAB0_VIBMT</name>
<dbReference type="Proteomes" id="UP000053724">
    <property type="component" value="Unassembled WGS sequence"/>
</dbReference>
<dbReference type="PATRIC" id="fig|1481663.8.peg.1905"/>
<evidence type="ECO:0000313" key="1">
    <source>
        <dbReference type="EMBL" id="KQA22951.1"/>
    </source>
</evidence>
<comment type="caution">
    <text evidence="1">The sequence shown here is derived from an EMBL/GenBank/DDBJ whole genome shotgun (WGS) entry which is preliminary data.</text>
</comment>
<reference evidence="1 2" key="1">
    <citation type="journal article" date="2015" name="Genome Biol. Evol.">
        <title>The Dynamics of Genetic Interactions between Vibrio metoecus and Vibrio cholerae, Two Close Relatives Co-Occurring in the Environment.</title>
        <authorList>
            <person name="Orata F.D."/>
            <person name="Kirchberger P.C."/>
            <person name="Meheust R."/>
            <person name="Barlow E.J."/>
            <person name="Tarr C.L."/>
            <person name="Boucher Y."/>
        </authorList>
    </citation>
    <scope>NUCLEOTIDE SEQUENCE [LARGE SCALE GENOMIC DNA]</scope>
    <source>
        <strain evidence="1 2">08-2459</strain>
    </source>
</reference>